<evidence type="ECO:0000259" key="11">
    <source>
        <dbReference type="Pfam" id="PF06415"/>
    </source>
</evidence>
<evidence type="ECO:0000256" key="5">
    <source>
        <dbReference type="ARBA" id="ARBA00022723"/>
    </source>
</evidence>
<dbReference type="FunFam" id="3.40.1450.10:FF:000002">
    <property type="entry name" value="2,3-bisphosphoglycerate-independent phosphoglycerate mutase"/>
    <property type="match status" value="1"/>
</dbReference>
<dbReference type="InterPro" id="IPR036646">
    <property type="entry name" value="PGAM_B_sf"/>
</dbReference>
<evidence type="ECO:0000313" key="13">
    <source>
        <dbReference type="Proteomes" id="UP001219525"/>
    </source>
</evidence>
<feature type="domain" description="BPG-independent PGAM N-terminal" evidence="11">
    <location>
        <begin position="60"/>
        <end position="266"/>
    </location>
</feature>
<keyword evidence="10" id="KW-0812">Transmembrane</keyword>
<evidence type="ECO:0000256" key="1">
    <source>
        <dbReference type="ARBA" id="ARBA00001936"/>
    </source>
</evidence>
<feature type="transmembrane region" description="Helical" evidence="10">
    <location>
        <begin position="424"/>
        <end position="446"/>
    </location>
</feature>
<dbReference type="AlphaFoldDB" id="A0AAD6UW33"/>
<feature type="region of interest" description="Disordered" evidence="9">
    <location>
        <begin position="355"/>
        <end position="379"/>
    </location>
</feature>
<keyword evidence="10" id="KW-0472">Membrane</keyword>
<dbReference type="Gene3D" id="3.40.1450.10">
    <property type="entry name" value="BPG-independent phosphoglycerate mutase, domain B"/>
    <property type="match status" value="1"/>
</dbReference>
<dbReference type="Proteomes" id="UP001219525">
    <property type="component" value="Unassembled WGS sequence"/>
</dbReference>
<dbReference type="PANTHER" id="PTHR31637:SF0">
    <property type="entry name" value="2,3-BISPHOSPHOGLYCERATE-INDEPENDENT PHOSPHOGLYCERATE MUTASE"/>
    <property type="match status" value="1"/>
</dbReference>
<comment type="caution">
    <text evidence="12">The sequence shown here is derived from an EMBL/GenBank/DDBJ whole genome shotgun (WGS) entry which is preliminary data.</text>
</comment>
<dbReference type="GO" id="GO:0030145">
    <property type="term" value="F:manganese ion binding"/>
    <property type="evidence" value="ECO:0007669"/>
    <property type="project" value="InterPro"/>
</dbReference>
<dbReference type="EMBL" id="JARJCW010000088">
    <property type="protein sequence ID" value="KAJ7195799.1"/>
    <property type="molecule type" value="Genomic_DNA"/>
</dbReference>
<keyword evidence="5" id="KW-0479">Metal-binding</keyword>
<keyword evidence="10" id="KW-1133">Transmembrane helix</keyword>
<dbReference type="SUPFAM" id="SSF64158">
    <property type="entry name" value="2,3-Bisphosphoglycerate-independent phosphoglycerate mutase, substrate-binding domain"/>
    <property type="match status" value="1"/>
</dbReference>
<dbReference type="GO" id="GO:0005737">
    <property type="term" value="C:cytoplasm"/>
    <property type="evidence" value="ECO:0007669"/>
    <property type="project" value="InterPro"/>
</dbReference>
<comment type="similarity">
    <text evidence="3">Belongs to the BPG-independent phosphoglycerate mutase family.</text>
</comment>
<dbReference type="GO" id="GO:0006096">
    <property type="term" value="P:glycolytic process"/>
    <property type="evidence" value="ECO:0007669"/>
    <property type="project" value="UniProtKB-KW"/>
</dbReference>
<evidence type="ECO:0000256" key="2">
    <source>
        <dbReference type="ARBA" id="ARBA00004798"/>
    </source>
</evidence>
<comment type="pathway">
    <text evidence="2">Carbohydrate degradation; glycolysis; pyruvate from D-glyceraldehyde 3-phosphate: step 3/5.</text>
</comment>
<keyword evidence="13" id="KW-1185">Reference proteome</keyword>
<keyword evidence="8" id="KW-0413">Isomerase</keyword>
<evidence type="ECO:0000256" key="10">
    <source>
        <dbReference type="SAM" id="Phobius"/>
    </source>
</evidence>
<sequence length="463" mass="50470">MSRVKEKICTIAGESRQSQGLRAAPPTWTRSARSRILVAHGTAVGLNDGLMGKPEDIVRIDVSIKKREFHKNATICASCERAKAGNGRLHLLGLISDGGVHSYIHHLFALLETAKELGVPHFIADGRDTAPRSAAGYCQDLLDFLKKEEYGTLATVVGRYYAMDRDKRWERVKTAVDGLVGGEGAPGEAAVEAIKKCYEEDVTDEFLKPIIVNGDEGRIKDDDTLFFFNYRSDRMREIVTVFGLTDKPMEVTVPTGLHITTMSSYNPQYCGGSDLSLPPLAFVHGFAPNSPALVSTPCFKVLAIALAVEAAPSSGDRHEPTAPRRAVLHGALTATFPQPVFLDAAVAIVSQSPRSLSQDSPLSPRAQPVPAQNDHGNEHPAATVTFASTAARQFCRPLILAARETAENARAETRRLRRTSAPDLIRFGALFLLYTGCFPSLVFFAARRWATPPRWYTADANAE</sequence>
<evidence type="ECO:0000313" key="12">
    <source>
        <dbReference type="EMBL" id="KAJ7195799.1"/>
    </source>
</evidence>
<evidence type="ECO:0000256" key="6">
    <source>
        <dbReference type="ARBA" id="ARBA00023152"/>
    </source>
</evidence>
<evidence type="ECO:0000256" key="7">
    <source>
        <dbReference type="ARBA" id="ARBA00023211"/>
    </source>
</evidence>
<reference evidence="12" key="1">
    <citation type="submission" date="2023-03" db="EMBL/GenBank/DDBJ databases">
        <title>Massive genome expansion in bonnet fungi (Mycena s.s.) driven by repeated elements and novel gene families across ecological guilds.</title>
        <authorList>
            <consortium name="Lawrence Berkeley National Laboratory"/>
            <person name="Harder C.B."/>
            <person name="Miyauchi S."/>
            <person name="Viragh M."/>
            <person name="Kuo A."/>
            <person name="Thoen E."/>
            <person name="Andreopoulos B."/>
            <person name="Lu D."/>
            <person name="Skrede I."/>
            <person name="Drula E."/>
            <person name="Henrissat B."/>
            <person name="Morin E."/>
            <person name="Kohler A."/>
            <person name="Barry K."/>
            <person name="LaButti K."/>
            <person name="Morin E."/>
            <person name="Salamov A."/>
            <person name="Lipzen A."/>
            <person name="Mereny Z."/>
            <person name="Hegedus B."/>
            <person name="Baldrian P."/>
            <person name="Stursova M."/>
            <person name="Weitz H."/>
            <person name="Taylor A."/>
            <person name="Grigoriev I.V."/>
            <person name="Nagy L.G."/>
            <person name="Martin F."/>
            <person name="Kauserud H."/>
        </authorList>
    </citation>
    <scope>NUCLEOTIDE SEQUENCE</scope>
    <source>
        <strain evidence="12">9144</strain>
    </source>
</reference>
<gene>
    <name evidence="12" type="ORF">GGX14DRAFT_700663</name>
</gene>
<name>A0AAD6UW33_9AGAR</name>
<dbReference type="GO" id="GO:0004619">
    <property type="term" value="F:phosphoglycerate mutase activity"/>
    <property type="evidence" value="ECO:0007669"/>
    <property type="project" value="UniProtKB-EC"/>
</dbReference>
<dbReference type="Pfam" id="PF06415">
    <property type="entry name" value="iPGM_N"/>
    <property type="match status" value="1"/>
</dbReference>
<evidence type="ECO:0000256" key="8">
    <source>
        <dbReference type="ARBA" id="ARBA00023235"/>
    </source>
</evidence>
<organism evidence="12 13">
    <name type="scientific">Mycena pura</name>
    <dbReference type="NCBI Taxonomy" id="153505"/>
    <lineage>
        <taxon>Eukaryota</taxon>
        <taxon>Fungi</taxon>
        <taxon>Dikarya</taxon>
        <taxon>Basidiomycota</taxon>
        <taxon>Agaricomycotina</taxon>
        <taxon>Agaricomycetes</taxon>
        <taxon>Agaricomycetidae</taxon>
        <taxon>Agaricales</taxon>
        <taxon>Marasmiineae</taxon>
        <taxon>Mycenaceae</taxon>
        <taxon>Mycena</taxon>
    </lineage>
</organism>
<proteinExistence type="inferred from homology"/>
<evidence type="ECO:0000256" key="3">
    <source>
        <dbReference type="ARBA" id="ARBA00008819"/>
    </source>
</evidence>
<keyword evidence="7" id="KW-0464">Manganese</keyword>
<evidence type="ECO:0000256" key="4">
    <source>
        <dbReference type="ARBA" id="ARBA00012026"/>
    </source>
</evidence>
<keyword evidence="6" id="KW-0324">Glycolysis</keyword>
<dbReference type="InterPro" id="IPR005995">
    <property type="entry name" value="Pgm_bpd_ind"/>
</dbReference>
<dbReference type="GO" id="GO:0006007">
    <property type="term" value="P:glucose catabolic process"/>
    <property type="evidence" value="ECO:0007669"/>
    <property type="project" value="InterPro"/>
</dbReference>
<evidence type="ECO:0000256" key="9">
    <source>
        <dbReference type="SAM" id="MobiDB-lite"/>
    </source>
</evidence>
<dbReference type="EC" id="5.4.2.12" evidence="4"/>
<dbReference type="PANTHER" id="PTHR31637">
    <property type="entry name" value="2,3-BISPHOSPHOGLYCERATE-INDEPENDENT PHOSPHOGLYCERATE MUTASE"/>
    <property type="match status" value="1"/>
</dbReference>
<accession>A0AAD6UW33</accession>
<dbReference type="InterPro" id="IPR011258">
    <property type="entry name" value="BPG-indep_PGM_N"/>
</dbReference>
<comment type="cofactor">
    <cofactor evidence="1">
        <name>Mn(2+)</name>
        <dbReference type="ChEBI" id="CHEBI:29035"/>
    </cofactor>
</comment>
<protein>
    <recommendedName>
        <fullName evidence="4">phosphoglycerate mutase (2,3-diphosphoglycerate-independent)</fullName>
        <ecNumber evidence="4">5.4.2.12</ecNumber>
    </recommendedName>
</protein>